<reference evidence="2" key="1">
    <citation type="journal article" date="2022" name="bioRxiv">
        <title>Sequencing and chromosome-scale assembly of the giantPleurodeles waltlgenome.</title>
        <authorList>
            <person name="Brown T."/>
            <person name="Elewa A."/>
            <person name="Iarovenko S."/>
            <person name="Subramanian E."/>
            <person name="Araus A.J."/>
            <person name="Petzold A."/>
            <person name="Susuki M."/>
            <person name="Suzuki K.-i.T."/>
            <person name="Hayashi T."/>
            <person name="Toyoda A."/>
            <person name="Oliveira C."/>
            <person name="Osipova E."/>
            <person name="Leigh N.D."/>
            <person name="Simon A."/>
            <person name="Yun M.H."/>
        </authorList>
    </citation>
    <scope>NUCLEOTIDE SEQUENCE</scope>
    <source>
        <strain evidence="2">20211129_DDA</strain>
        <tissue evidence="2">Liver</tissue>
    </source>
</reference>
<evidence type="ECO:0000256" key="1">
    <source>
        <dbReference type="SAM" id="MobiDB-lite"/>
    </source>
</evidence>
<name>A0AAV7W6T7_PLEWA</name>
<organism evidence="2 3">
    <name type="scientific">Pleurodeles waltl</name>
    <name type="common">Iberian ribbed newt</name>
    <dbReference type="NCBI Taxonomy" id="8319"/>
    <lineage>
        <taxon>Eukaryota</taxon>
        <taxon>Metazoa</taxon>
        <taxon>Chordata</taxon>
        <taxon>Craniata</taxon>
        <taxon>Vertebrata</taxon>
        <taxon>Euteleostomi</taxon>
        <taxon>Amphibia</taxon>
        <taxon>Batrachia</taxon>
        <taxon>Caudata</taxon>
        <taxon>Salamandroidea</taxon>
        <taxon>Salamandridae</taxon>
        <taxon>Pleurodelinae</taxon>
        <taxon>Pleurodeles</taxon>
    </lineage>
</organism>
<feature type="region of interest" description="Disordered" evidence="1">
    <location>
        <begin position="1"/>
        <end position="48"/>
    </location>
</feature>
<dbReference type="EMBL" id="JANPWB010000002">
    <property type="protein sequence ID" value="KAJ1207849.1"/>
    <property type="molecule type" value="Genomic_DNA"/>
</dbReference>
<proteinExistence type="predicted"/>
<sequence length="146" mass="16453">MKAVGSTRREANWESDPEPGATVQRGRETAAGSREARGAQHRRRRLVPGATRRRFEILEHRDDVPRERGCPSRGRLEKAVVLLPHMLHHTMAKDKELKPPKQGKIEKYTKAMGSPARADSFVQLPDMADLLLAIQQSRTALETKVD</sequence>
<evidence type="ECO:0000313" key="3">
    <source>
        <dbReference type="Proteomes" id="UP001066276"/>
    </source>
</evidence>
<dbReference type="AlphaFoldDB" id="A0AAV7W6T7"/>
<protein>
    <submittedName>
        <fullName evidence="2">Uncharacterized protein</fullName>
    </submittedName>
</protein>
<accession>A0AAV7W6T7</accession>
<dbReference type="Proteomes" id="UP001066276">
    <property type="component" value="Chromosome 1_2"/>
</dbReference>
<keyword evidence="3" id="KW-1185">Reference proteome</keyword>
<evidence type="ECO:0000313" key="2">
    <source>
        <dbReference type="EMBL" id="KAJ1207849.1"/>
    </source>
</evidence>
<gene>
    <name evidence="2" type="ORF">NDU88_003239</name>
</gene>
<comment type="caution">
    <text evidence="2">The sequence shown here is derived from an EMBL/GenBank/DDBJ whole genome shotgun (WGS) entry which is preliminary data.</text>
</comment>